<evidence type="ECO:0000256" key="1">
    <source>
        <dbReference type="PROSITE-ProRule" id="PRU00278"/>
    </source>
</evidence>
<sequence>MVFGLLIVLITMLRKYLAALLCAIIPCVSGAAEPTVSPETLFIRDTLLQKGLALGLDKSPELEKQVAAFREEQIARLALNAALEEGMPDFTARAEELYQVRKEKQYQLPLRLRVRVLESSFASGTEATARSQLENLRSQILAGKLDFKAAVLAHSSDPERKLTEGDSQWFSAGQKSDVLYAAAEQLTPEKPFSDIVMDENRAYLLHYLDRKAPEVRSFDEVKAEIISELQQAYRDTQRKVVMEKFRTQFQQQLDKAAPPPQAAAM</sequence>
<keyword evidence="1" id="KW-0697">Rotamase</keyword>
<reference evidence="3 4" key="1">
    <citation type="submission" date="2017-01" db="EMBL/GenBank/DDBJ databases">
        <title>Novel large sulfur bacteria in the metagenomes of groundwater-fed chemosynthetic microbial mats in the Lake Huron basin.</title>
        <authorList>
            <person name="Sharrar A.M."/>
            <person name="Flood B.E."/>
            <person name="Bailey J.V."/>
            <person name="Jones D.S."/>
            <person name="Biddanda B."/>
            <person name="Ruberg S.A."/>
            <person name="Marcus D.N."/>
            <person name="Dick G.J."/>
        </authorList>
    </citation>
    <scope>NUCLEOTIDE SEQUENCE [LARGE SCALE GENOMIC DNA]</scope>
    <source>
        <strain evidence="3">A8</strain>
    </source>
</reference>
<keyword evidence="1" id="KW-0413">Isomerase</keyword>
<dbReference type="Proteomes" id="UP000192491">
    <property type="component" value="Unassembled WGS sequence"/>
</dbReference>
<dbReference type="InterPro" id="IPR046357">
    <property type="entry name" value="PPIase_dom_sf"/>
</dbReference>
<dbReference type="Pfam" id="PF00639">
    <property type="entry name" value="Rotamase"/>
    <property type="match status" value="1"/>
</dbReference>
<dbReference type="Gene3D" id="3.10.50.40">
    <property type="match status" value="1"/>
</dbReference>
<dbReference type="SUPFAM" id="SSF54534">
    <property type="entry name" value="FKBP-like"/>
    <property type="match status" value="1"/>
</dbReference>
<accession>A0A1Y1QRC1</accession>
<dbReference type="AlphaFoldDB" id="A0A1Y1QRC1"/>
<evidence type="ECO:0000313" key="4">
    <source>
        <dbReference type="Proteomes" id="UP000192491"/>
    </source>
</evidence>
<comment type="caution">
    <text evidence="3">The sequence shown here is derived from an EMBL/GenBank/DDBJ whole genome shotgun (WGS) entry which is preliminary data.</text>
</comment>
<gene>
    <name evidence="3" type="ORF">BWK73_16095</name>
</gene>
<dbReference type="InterPro" id="IPR000297">
    <property type="entry name" value="PPIase_PpiC"/>
</dbReference>
<name>A0A1Y1QRC1_9GAMM</name>
<protein>
    <recommendedName>
        <fullName evidence="2">PpiC domain-containing protein</fullName>
    </recommendedName>
</protein>
<dbReference type="PROSITE" id="PS50198">
    <property type="entry name" value="PPIC_PPIASE_2"/>
    <property type="match status" value="1"/>
</dbReference>
<evidence type="ECO:0000259" key="2">
    <source>
        <dbReference type="PROSITE" id="PS50198"/>
    </source>
</evidence>
<organism evidence="3 4">
    <name type="scientific">Thiothrix lacustris</name>
    <dbReference type="NCBI Taxonomy" id="525917"/>
    <lineage>
        <taxon>Bacteria</taxon>
        <taxon>Pseudomonadati</taxon>
        <taxon>Pseudomonadota</taxon>
        <taxon>Gammaproteobacteria</taxon>
        <taxon>Thiotrichales</taxon>
        <taxon>Thiotrichaceae</taxon>
        <taxon>Thiothrix</taxon>
    </lineage>
</organism>
<evidence type="ECO:0000313" key="3">
    <source>
        <dbReference type="EMBL" id="OQX11988.1"/>
    </source>
</evidence>
<dbReference type="EMBL" id="MTEJ01000075">
    <property type="protein sequence ID" value="OQX11988.1"/>
    <property type="molecule type" value="Genomic_DNA"/>
</dbReference>
<proteinExistence type="predicted"/>
<feature type="domain" description="PpiC" evidence="2">
    <location>
        <begin position="109"/>
        <end position="209"/>
    </location>
</feature>
<dbReference type="GO" id="GO:0003755">
    <property type="term" value="F:peptidyl-prolyl cis-trans isomerase activity"/>
    <property type="evidence" value="ECO:0007669"/>
    <property type="project" value="UniProtKB-KW"/>
</dbReference>